<reference evidence="2" key="1">
    <citation type="journal article" date="2014" name="Int. J. Syst. Evol. Microbiol.">
        <title>Complete genome sequence of Corynebacterium casei LMG S-19264T (=DSM 44701T), isolated from a smear-ripened cheese.</title>
        <authorList>
            <consortium name="US DOE Joint Genome Institute (JGI-PGF)"/>
            <person name="Walter F."/>
            <person name="Albersmeier A."/>
            <person name="Kalinowski J."/>
            <person name="Ruckert C."/>
        </authorList>
    </citation>
    <scope>NUCLEOTIDE SEQUENCE</scope>
    <source>
        <strain evidence="2">VKM Ac-1321</strain>
    </source>
</reference>
<accession>A0A9W6KNL5</accession>
<reference evidence="2" key="2">
    <citation type="submission" date="2023-01" db="EMBL/GenBank/DDBJ databases">
        <authorList>
            <person name="Sun Q."/>
            <person name="Evtushenko L."/>
        </authorList>
    </citation>
    <scope>NUCLEOTIDE SEQUENCE</scope>
    <source>
        <strain evidence="2">VKM Ac-1321</strain>
    </source>
</reference>
<keyword evidence="1" id="KW-0472">Membrane</keyword>
<feature type="transmembrane region" description="Helical" evidence="1">
    <location>
        <begin position="74"/>
        <end position="93"/>
    </location>
</feature>
<gene>
    <name evidence="2" type="ORF">GCM10017581_043910</name>
</gene>
<feature type="transmembrane region" description="Helical" evidence="1">
    <location>
        <begin position="114"/>
        <end position="135"/>
    </location>
</feature>
<evidence type="ECO:0000313" key="3">
    <source>
        <dbReference type="Proteomes" id="UP001143480"/>
    </source>
</evidence>
<keyword evidence="1" id="KW-0812">Transmembrane</keyword>
<sequence>MIALFTTVHLALAAAWAGAMGYSLLVVQPKAERFFRERSDDEYEDFLLVMAHGNRWKVVPLIAALVVTAVPAKFYALIPVYLLAAAVFANVSWRHWPRRVFALPAQRQALRRSLRLQAWAMTILAGGAFLTGLAATSGLF</sequence>
<dbReference type="Proteomes" id="UP001143480">
    <property type="component" value="Unassembled WGS sequence"/>
</dbReference>
<dbReference type="EMBL" id="BSFP01000025">
    <property type="protein sequence ID" value="GLL02649.1"/>
    <property type="molecule type" value="Genomic_DNA"/>
</dbReference>
<evidence type="ECO:0000313" key="2">
    <source>
        <dbReference type="EMBL" id="GLL02649.1"/>
    </source>
</evidence>
<organism evidence="2 3">
    <name type="scientific">Dactylosporangium matsuzakiense</name>
    <dbReference type="NCBI Taxonomy" id="53360"/>
    <lineage>
        <taxon>Bacteria</taxon>
        <taxon>Bacillati</taxon>
        <taxon>Actinomycetota</taxon>
        <taxon>Actinomycetes</taxon>
        <taxon>Micromonosporales</taxon>
        <taxon>Micromonosporaceae</taxon>
        <taxon>Dactylosporangium</taxon>
    </lineage>
</organism>
<proteinExistence type="predicted"/>
<dbReference type="AlphaFoldDB" id="A0A9W6KNL5"/>
<comment type="caution">
    <text evidence="2">The sequence shown here is derived from an EMBL/GenBank/DDBJ whole genome shotgun (WGS) entry which is preliminary data.</text>
</comment>
<name>A0A9W6KNL5_9ACTN</name>
<keyword evidence="1" id="KW-1133">Transmembrane helix</keyword>
<evidence type="ECO:0000256" key="1">
    <source>
        <dbReference type="SAM" id="Phobius"/>
    </source>
</evidence>
<keyword evidence="3" id="KW-1185">Reference proteome</keyword>
<protein>
    <submittedName>
        <fullName evidence="2">Uncharacterized protein</fullName>
    </submittedName>
</protein>
<dbReference type="RefSeq" id="WP_261960706.1">
    <property type="nucleotide sequence ID" value="NZ_BAAAXA010000001.1"/>
</dbReference>